<dbReference type="EMBL" id="GL883093">
    <property type="protein sequence ID" value="EGG10924.1"/>
    <property type="molecule type" value="Genomic_DNA"/>
</dbReference>
<feature type="transmembrane region" description="Helical" evidence="1">
    <location>
        <begin position="308"/>
        <end position="330"/>
    </location>
</feature>
<proteinExistence type="predicted"/>
<feature type="transmembrane region" description="Helical" evidence="1">
    <location>
        <begin position="225"/>
        <end position="248"/>
    </location>
</feature>
<dbReference type="VEuPathDB" id="FungiDB:MELLADRAFT_102710"/>
<dbReference type="HOGENOM" id="CLU_692764_0_0_1"/>
<dbReference type="AlphaFoldDB" id="F4R951"/>
<dbReference type="OrthoDB" id="2498195at2759"/>
<accession>F4R951</accession>
<keyword evidence="1" id="KW-1133">Transmembrane helix</keyword>
<dbReference type="InParanoid" id="F4R951"/>
<feature type="transmembrane region" description="Helical" evidence="1">
    <location>
        <begin position="342"/>
        <end position="367"/>
    </location>
</feature>
<evidence type="ECO:0000256" key="1">
    <source>
        <dbReference type="SAM" id="Phobius"/>
    </source>
</evidence>
<keyword evidence="1" id="KW-0472">Membrane</keyword>
<dbReference type="KEGG" id="mlr:MELLADRAFT_102710"/>
<dbReference type="Proteomes" id="UP000001072">
    <property type="component" value="Unassembled WGS sequence"/>
</dbReference>
<feature type="transmembrane region" description="Helical" evidence="1">
    <location>
        <begin position="93"/>
        <end position="116"/>
    </location>
</feature>
<feature type="transmembrane region" description="Helical" evidence="1">
    <location>
        <begin position="50"/>
        <end position="73"/>
    </location>
</feature>
<keyword evidence="3" id="KW-1185">Reference proteome</keyword>
<organism evidence="3">
    <name type="scientific">Melampsora larici-populina (strain 98AG31 / pathotype 3-4-7)</name>
    <name type="common">Poplar leaf rust fungus</name>
    <dbReference type="NCBI Taxonomy" id="747676"/>
    <lineage>
        <taxon>Eukaryota</taxon>
        <taxon>Fungi</taxon>
        <taxon>Dikarya</taxon>
        <taxon>Basidiomycota</taxon>
        <taxon>Pucciniomycotina</taxon>
        <taxon>Pucciniomycetes</taxon>
        <taxon>Pucciniales</taxon>
        <taxon>Melampsoraceae</taxon>
        <taxon>Melampsora</taxon>
    </lineage>
</organism>
<reference evidence="3" key="1">
    <citation type="journal article" date="2011" name="Proc. Natl. Acad. Sci. U.S.A.">
        <title>Obligate biotrophy features unraveled by the genomic analysis of rust fungi.</title>
        <authorList>
            <person name="Duplessis S."/>
            <person name="Cuomo C.A."/>
            <person name="Lin Y.-C."/>
            <person name="Aerts A."/>
            <person name="Tisserant E."/>
            <person name="Veneault-Fourrey C."/>
            <person name="Joly D.L."/>
            <person name="Hacquard S."/>
            <person name="Amselem J."/>
            <person name="Cantarel B.L."/>
            <person name="Chiu R."/>
            <person name="Coutinho P.M."/>
            <person name="Feau N."/>
            <person name="Field M."/>
            <person name="Frey P."/>
            <person name="Gelhaye E."/>
            <person name="Goldberg J."/>
            <person name="Grabherr M.G."/>
            <person name="Kodira C.D."/>
            <person name="Kohler A."/>
            <person name="Kuees U."/>
            <person name="Lindquist E.A."/>
            <person name="Lucas S.M."/>
            <person name="Mago R."/>
            <person name="Mauceli E."/>
            <person name="Morin E."/>
            <person name="Murat C."/>
            <person name="Pangilinan J.L."/>
            <person name="Park R."/>
            <person name="Pearson M."/>
            <person name="Quesneville H."/>
            <person name="Rouhier N."/>
            <person name="Sakthikumar S."/>
            <person name="Salamov A.A."/>
            <person name="Schmutz J."/>
            <person name="Selles B."/>
            <person name="Shapiro H."/>
            <person name="Tanguay P."/>
            <person name="Tuskan G.A."/>
            <person name="Henrissat B."/>
            <person name="Van de Peer Y."/>
            <person name="Rouze P."/>
            <person name="Ellis J.G."/>
            <person name="Dodds P.N."/>
            <person name="Schein J.E."/>
            <person name="Zhong S."/>
            <person name="Hamelin R.C."/>
            <person name="Grigoriev I.V."/>
            <person name="Szabo L.J."/>
            <person name="Martin F."/>
        </authorList>
    </citation>
    <scope>NUCLEOTIDE SEQUENCE [LARGE SCALE GENOMIC DNA]</scope>
    <source>
        <strain evidence="3">98AG31 / pathotype 3-4-7</strain>
    </source>
</reference>
<dbReference type="GeneID" id="18921754"/>
<keyword evidence="1" id="KW-0812">Transmembrane</keyword>
<feature type="transmembrane region" description="Helical" evidence="1">
    <location>
        <begin position="137"/>
        <end position="166"/>
    </location>
</feature>
<sequence>MSMVITTSIAPHFRQIILGCWTAFLLWRQSNAWLVRRGRFGILLPNTRMLYSYCIILEAIAAFIALDGVNIALVKDRTNLHVMRLTILGLKWIPLWWSGCSHCRIFVWGTMSSVLLKKGMNLGESDQSNGQFWGSVWAINILSISLPVIIAIIETAVFIASSIAFYNASRGLSNVMQDLAELIPTFQANASIKTMETLTTALRQLDKSTRLRDQARTHFISGYRIWAFITILLNVVFTPFAVVQVRFLQKAIKMSKAEPALKSDFRNKIEAYSPRVSGASYSSGKPILIPNPTNSNRKPDHTAQFRSIILMIILIYMTTMFYAIITFFIVISPVTSANRDVFLIICLLSGDSVGAVLGNVIIIPFFVQAWRVSPVENKSKPETSSKSLKGLSELNTLV</sequence>
<name>F4R951_MELLP</name>
<dbReference type="RefSeq" id="XP_007405526.1">
    <property type="nucleotide sequence ID" value="XM_007405464.1"/>
</dbReference>
<evidence type="ECO:0000313" key="3">
    <source>
        <dbReference type="Proteomes" id="UP000001072"/>
    </source>
</evidence>
<gene>
    <name evidence="2" type="ORF">MELLADRAFT_102710</name>
</gene>
<protein>
    <submittedName>
        <fullName evidence="2">Uncharacterized protein</fullName>
    </submittedName>
</protein>
<evidence type="ECO:0000313" key="2">
    <source>
        <dbReference type="EMBL" id="EGG10924.1"/>
    </source>
</evidence>